<dbReference type="InterPro" id="IPR015947">
    <property type="entry name" value="PUA-like_sf"/>
</dbReference>
<dbReference type="PROSITE" id="PS00902">
    <property type="entry name" value="GLUTAMATE_5_KINASE"/>
    <property type="match status" value="1"/>
</dbReference>
<name>A4A751_9GAMM</name>
<proteinExistence type="inferred from homology"/>
<evidence type="ECO:0000256" key="1">
    <source>
        <dbReference type="ARBA" id="ARBA00022490"/>
    </source>
</evidence>
<comment type="similarity">
    <text evidence="8">Belongs to the glutamate 5-kinase family.</text>
</comment>
<keyword evidence="1 8" id="KW-0963">Cytoplasm</keyword>
<dbReference type="InterPro" id="IPR001057">
    <property type="entry name" value="Glu/AcGlu_kinase"/>
</dbReference>
<evidence type="ECO:0000256" key="8">
    <source>
        <dbReference type="HAMAP-Rule" id="MF_00456"/>
    </source>
</evidence>
<evidence type="ECO:0000256" key="5">
    <source>
        <dbReference type="ARBA" id="ARBA00022741"/>
    </source>
</evidence>
<dbReference type="PIRSF" id="PIRSF000729">
    <property type="entry name" value="GK"/>
    <property type="match status" value="1"/>
</dbReference>
<dbReference type="CDD" id="cd04242">
    <property type="entry name" value="AAK_G5K_ProB"/>
    <property type="match status" value="1"/>
</dbReference>
<evidence type="ECO:0000259" key="10">
    <source>
        <dbReference type="Pfam" id="PF01472"/>
    </source>
</evidence>
<dbReference type="InterPro" id="IPR041739">
    <property type="entry name" value="G5K_ProB"/>
</dbReference>
<feature type="binding site" evidence="8">
    <location>
        <position position="153"/>
    </location>
    <ligand>
        <name>substrate</name>
    </ligand>
</feature>
<evidence type="ECO:0000256" key="2">
    <source>
        <dbReference type="ARBA" id="ARBA00022605"/>
    </source>
</evidence>
<dbReference type="GO" id="GO:0005829">
    <property type="term" value="C:cytosol"/>
    <property type="evidence" value="ECO:0007669"/>
    <property type="project" value="TreeGrafter"/>
</dbReference>
<dbReference type="Pfam" id="PF00696">
    <property type="entry name" value="AA_kinase"/>
    <property type="match status" value="1"/>
</dbReference>
<dbReference type="STRING" id="314285.KT71_02697"/>
<dbReference type="EMBL" id="AAOA02000002">
    <property type="protein sequence ID" value="EAQ98120.1"/>
    <property type="molecule type" value="Genomic_DNA"/>
</dbReference>
<dbReference type="GO" id="GO:0055129">
    <property type="term" value="P:L-proline biosynthetic process"/>
    <property type="evidence" value="ECO:0007669"/>
    <property type="project" value="UniProtKB-UniRule"/>
</dbReference>
<comment type="caution">
    <text evidence="11">The sequence shown here is derived from an EMBL/GenBank/DDBJ whole genome shotgun (WGS) entry which is preliminary data.</text>
</comment>
<feature type="binding site" evidence="8">
    <location>
        <position position="66"/>
    </location>
    <ligand>
        <name>substrate</name>
    </ligand>
</feature>
<feature type="domain" description="Aspartate/glutamate/uridylate kinase" evidence="9">
    <location>
        <begin position="21"/>
        <end position="246"/>
    </location>
</feature>
<dbReference type="PANTHER" id="PTHR43654">
    <property type="entry name" value="GLUTAMATE 5-KINASE"/>
    <property type="match status" value="1"/>
</dbReference>
<evidence type="ECO:0000256" key="6">
    <source>
        <dbReference type="ARBA" id="ARBA00022777"/>
    </source>
</evidence>
<feature type="binding site" evidence="8">
    <location>
        <begin position="224"/>
        <end position="230"/>
    </location>
    <ligand>
        <name>ATP</name>
        <dbReference type="ChEBI" id="CHEBI:30616"/>
    </ligand>
</feature>
<gene>
    <name evidence="8" type="primary">proB</name>
    <name evidence="11" type="ORF">KT71_02697</name>
</gene>
<feature type="binding site" evidence="8">
    <location>
        <position position="25"/>
    </location>
    <ligand>
        <name>ATP</name>
        <dbReference type="ChEBI" id="CHEBI:30616"/>
    </ligand>
</feature>
<dbReference type="InterPro" id="IPR001048">
    <property type="entry name" value="Asp/Glu/Uridylate_kinase"/>
</dbReference>
<dbReference type="PRINTS" id="PR00474">
    <property type="entry name" value="GLU5KINASE"/>
</dbReference>
<comment type="caution">
    <text evidence="8">Lacks conserved residue(s) required for the propagation of feature annotation.</text>
</comment>
<dbReference type="Proteomes" id="UP000019205">
    <property type="component" value="Chromosome"/>
</dbReference>
<dbReference type="GO" id="GO:0005524">
    <property type="term" value="F:ATP binding"/>
    <property type="evidence" value="ECO:0007669"/>
    <property type="project" value="UniProtKB-KW"/>
</dbReference>
<dbReference type="AlphaFoldDB" id="A4A751"/>
<dbReference type="SUPFAM" id="SSF88697">
    <property type="entry name" value="PUA domain-like"/>
    <property type="match status" value="1"/>
</dbReference>
<sequence length="400" mass="43229">MNATETDAAGFGQVMTGDKPRIVVKVGSSLLANTPDLRPRYAFMHGLLSDIATLRDKGYEVVLASSGSVALGLNVLNTDGEEAGVQEKQAAAACGQPVLLNAYKQIAQEHGFDIAQVLVTLEDLEDSRRFLNTKNTVHKLLELGVLPVVNENDTITTEEIRVGDNDRLAAKVAQMIQAQDLVILTSVDGLYDRNPDEEGAELIATVDDVSEYLAVTSGTNSLGTGGMFTKMQAANMAQNAGCETIISRGIIDEPISAALENRRPHTRCVAKSTPQSAWAVWLTDRLQMAGSLVLTQEAADALEGGSEGIACTDVVSIHTAFQKADVLHIYDERGVERARGLSNFSSDEAALIALNPDREIRDLLGYKAEKTLVNRKNLVILEDHHLPWDEPDEKLRVIAA</sequence>
<dbReference type="InterPro" id="IPR011529">
    <property type="entry name" value="Glu_5kinase"/>
</dbReference>
<reference evidence="11 12" key="2">
    <citation type="journal article" date="2009" name="PLoS ONE">
        <title>The photosynthetic apparatus and its regulation in the aerobic gammaproteobacterium Congregibacter litoralis gen. nov., sp. nov.</title>
        <authorList>
            <person name="Spring S."/>
            <person name="Lunsdorf H."/>
            <person name="Fuchs B.M."/>
            <person name="Tindall B.J."/>
        </authorList>
    </citation>
    <scope>NUCLEOTIDE SEQUENCE [LARGE SCALE GENOMIC DNA]</scope>
    <source>
        <strain evidence="11">KT71</strain>
    </source>
</reference>
<keyword evidence="7 8" id="KW-0067">ATP-binding</keyword>
<dbReference type="CDD" id="cd21157">
    <property type="entry name" value="PUA_G5K"/>
    <property type="match status" value="1"/>
</dbReference>
<keyword evidence="2 8" id="KW-0028">Amino-acid biosynthesis</keyword>
<evidence type="ECO:0000256" key="7">
    <source>
        <dbReference type="ARBA" id="ARBA00022840"/>
    </source>
</evidence>
<comment type="subcellular location">
    <subcellularLocation>
        <location evidence="8">Cytoplasm</location>
    </subcellularLocation>
</comment>
<accession>A4A751</accession>
<dbReference type="GO" id="GO:0004349">
    <property type="term" value="F:glutamate 5-kinase activity"/>
    <property type="evidence" value="ECO:0007669"/>
    <property type="project" value="UniProtKB-UniRule"/>
</dbReference>
<dbReference type="Gene3D" id="3.40.1160.10">
    <property type="entry name" value="Acetylglutamate kinase-like"/>
    <property type="match status" value="1"/>
</dbReference>
<protein>
    <recommendedName>
        <fullName evidence="8">Glutamate 5-kinase</fullName>
        <ecNumber evidence="8">2.7.2.11</ecNumber>
    </recommendedName>
    <alternativeName>
        <fullName evidence="8">Gamma-glutamyl kinase</fullName>
        <shortName evidence="8">GK</shortName>
    </alternativeName>
</protein>
<dbReference type="GO" id="GO:0003723">
    <property type="term" value="F:RNA binding"/>
    <property type="evidence" value="ECO:0007669"/>
    <property type="project" value="InterPro"/>
</dbReference>
<dbReference type="InterPro" id="IPR019797">
    <property type="entry name" value="Glutamate_5-kinase_CS"/>
</dbReference>
<organism evidence="11 12">
    <name type="scientific">Congregibacter litoralis KT71</name>
    <dbReference type="NCBI Taxonomy" id="314285"/>
    <lineage>
        <taxon>Bacteria</taxon>
        <taxon>Pseudomonadati</taxon>
        <taxon>Pseudomonadota</taxon>
        <taxon>Gammaproteobacteria</taxon>
        <taxon>Cellvibrionales</taxon>
        <taxon>Halieaceae</taxon>
        <taxon>Congregibacter</taxon>
    </lineage>
</organism>
<dbReference type="EC" id="2.7.2.11" evidence="8"/>
<dbReference type="InterPro" id="IPR002478">
    <property type="entry name" value="PUA"/>
</dbReference>
<dbReference type="SUPFAM" id="SSF53633">
    <property type="entry name" value="Carbamate kinase-like"/>
    <property type="match status" value="1"/>
</dbReference>
<dbReference type="eggNOG" id="COG0263">
    <property type="taxonomic scope" value="Bacteria"/>
</dbReference>
<evidence type="ECO:0000259" key="9">
    <source>
        <dbReference type="Pfam" id="PF00696"/>
    </source>
</evidence>
<comment type="pathway">
    <text evidence="8">Amino-acid biosynthesis; L-proline biosynthesis; L-glutamate 5-semialdehyde from L-glutamate: step 1/2.</text>
</comment>
<dbReference type="NCBIfam" id="TIGR01027">
    <property type="entry name" value="proB"/>
    <property type="match status" value="1"/>
</dbReference>
<dbReference type="Gene3D" id="2.30.130.10">
    <property type="entry name" value="PUA domain"/>
    <property type="match status" value="1"/>
</dbReference>
<dbReference type="Pfam" id="PF01472">
    <property type="entry name" value="PUA"/>
    <property type="match status" value="1"/>
</dbReference>
<dbReference type="InterPro" id="IPR036393">
    <property type="entry name" value="AceGlu_kinase-like_sf"/>
</dbReference>
<keyword evidence="5 8" id="KW-0547">Nucleotide-binding</keyword>
<keyword evidence="6 8" id="KW-0418">Kinase</keyword>
<reference evidence="11 12" key="1">
    <citation type="journal article" date="2007" name="Proc. Natl. Acad. Sci. U.S.A.">
        <title>Characterization of a marine gammaproteobacterium capable of aerobic anoxygenic photosynthesis.</title>
        <authorList>
            <person name="Fuchs B.M."/>
            <person name="Spring S."/>
            <person name="Teeling H."/>
            <person name="Quast C."/>
            <person name="Wulf J."/>
            <person name="Schattenhofer M."/>
            <person name="Yan S."/>
            <person name="Ferriera S."/>
            <person name="Johnson J."/>
            <person name="Glockner F.O."/>
            <person name="Amann R."/>
        </authorList>
    </citation>
    <scope>NUCLEOTIDE SEQUENCE [LARGE SCALE GENOMIC DNA]</scope>
    <source>
        <strain evidence="11">KT71</strain>
    </source>
</reference>
<evidence type="ECO:0000256" key="3">
    <source>
        <dbReference type="ARBA" id="ARBA00022650"/>
    </source>
</evidence>
<feature type="binding site" evidence="8">
    <location>
        <position position="165"/>
    </location>
    <ligand>
        <name>substrate</name>
    </ligand>
</feature>
<evidence type="ECO:0000313" key="12">
    <source>
        <dbReference type="Proteomes" id="UP000019205"/>
    </source>
</evidence>
<comment type="catalytic activity">
    <reaction evidence="8">
        <text>L-glutamate + ATP = L-glutamyl 5-phosphate + ADP</text>
        <dbReference type="Rhea" id="RHEA:14877"/>
        <dbReference type="ChEBI" id="CHEBI:29985"/>
        <dbReference type="ChEBI" id="CHEBI:30616"/>
        <dbReference type="ChEBI" id="CHEBI:58274"/>
        <dbReference type="ChEBI" id="CHEBI:456216"/>
        <dbReference type="EC" id="2.7.2.11"/>
    </reaction>
</comment>
<keyword evidence="3 8" id="KW-0641">Proline biosynthesis</keyword>
<dbReference type="InterPro" id="IPR005715">
    <property type="entry name" value="Glu_5kinase/COase_Synthase"/>
</dbReference>
<dbReference type="HAMAP" id="MF_00456">
    <property type="entry name" value="ProB"/>
    <property type="match status" value="1"/>
</dbReference>
<feature type="domain" description="PUA" evidence="10">
    <location>
        <begin position="290"/>
        <end position="361"/>
    </location>
</feature>
<dbReference type="RefSeq" id="WP_008292941.1">
    <property type="nucleotide sequence ID" value="NZ_CM002299.1"/>
</dbReference>
<dbReference type="HOGENOM" id="CLU_025400_2_0_6"/>
<keyword evidence="4 8" id="KW-0808">Transferase</keyword>
<evidence type="ECO:0000256" key="4">
    <source>
        <dbReference type="ARBA" id="ARBA00022679"/>
    </source>
</evidence>
<comment type="function">
    <text evidence="8">Catalyzes the transfer of a phosphate group to glutamate to form L-glutamate 5-phosphate.</text>
</comment>
<dbReference type="PANTHER" id="PTHR43654:SF1">
    <property type="entry name" value="ISOPENTENYL PHOSPHATE KINASE"/>
    <property type="match status" value="1"/>
</dbReference>
<keyword evidence="12" id="KW-1185">Reference proteome</keyword>
<dbReference type="UniPathway" id="UPA00098">
    <property type="reaction ID" value="UER00359"/>
</dbReference>
<dbReference type="FunFam" id="3.40.1160.10:FF:000006">
    <property type="entry name" value="Glutamate 5-kinase"/>
    <property type="match status" value="1"/>
</dbReference>
<dbReference type="InterPro" id="IPR036974">
    <property type="entry name" value="PUA_sf"/>
</dbReference>
<dbReference type="PROSITE" id="PS50890">
    <property type="entry name" value="PUA"/>
    <property type="match status" value="1"/>
</dbReference>
<evidence type="ECO:0000313" key="11">
    <source>
        <dbReference type="EMBL" id="EAQ98120.1"/>
    </source>
</evidence>